<proteinExistence type="predicted"/>
<evidence type="ECO:0000256" key="1">
    <source>
        <dbReference type="SAM" id="MobiDB-lite"/>
    </source>
</evidence>
<feature type="compositionally biased region" description="Gly residues" evidence="1">
    <location>
        <begin position="288"/>
        <end position="298"/>
    </location>
</feature>
<keyword evidence="4" id="KW-1185">Reference proteome</keyword>
<feature type="compositionally biased region" description="Low complexity" evidence="1">
    <location>
        <begin position="196"/>
        <end position="225"/>
    </location>
</feature>
<feature type="region of interest" description="Disordered" evidence="1">
    <location>
        <begin position="168"/>
        <end position="298"/>
    </location>
</feature>
<dbReference type="AlphaFoldDB" id="A0AAN9UQA9"/>
<reference evidence="3 4" key="1">
    <citation type="submission" date="2024-02" db="EMBL/GenBank/DDBJ databases">
        <title>De novo assembly and annotation of 12 fungi associated with fruit tree decline syndrome in Ontario, Canada.</title>
        <authorList>
            <person name="Sulman M."/>
            <person name="Ellouze W."/>
            <person name="Ilyukhin E."/>
        </authorList>
    </citation>
    <scope>NUCLEOTIDE SEQUENCE [LARGE SCALE GENOMIC DNA]</scope>
    <source>
        <strain evidence="3 4">M11/M66-122</strain>
    </source>
</reference>
<comment type="caution">
    <text evidence="3">The sequence shown here is derived from an EMBL/GenBank/DDBJ whole genome shotgun (WGS) entry which is preliminary data.</text>
</comment>
<evidence type="ECO:0000313" key="3">
    <source>
        <dbReference type="EMBL" id="KAK7753015.1"/>
    </source>
</evidence>
<feature type="compositionally biased region" description="Polar residues" evidence="1">
    <location>
        <begin position="278"/>
        <end position="287"/>
    </location>
</feature>
<keyword evidence="2" id="KW-1133">Transmembrane helix</keyword>
<protein>
    <submittedName>
        <fullName evidence="3">Uncharacterized protein</fullName>
    </submittedName>
</protein>
<sequence length="298" mass="31374">MAPIDWMIPAHMAHPMYGQYAQHQVHNATTVHDPRGSFIAPTITRGKNMFGALSNAITRSWAQGQYWHQHPGLPLVARGSEPLTPTPTTSPFFFAKERGPSTKPVIILLSILALGVMLYIFFLDVYRKTPILQRIAAGTCHGVSNAFWAVAHPKMIFHRSHHGKHVTAAAAATCAPPQRTQSPRTADSAEMGQAAGFGSSSGTVTPSSNGNGNGNANSNGNGNRNENGKENGKGKEHALPPVVTVPQPAARPMVHGDGGGDDGQCCLAAPQLPPLPSYHSTPAAGSTQNGGEGPSSLH</sequence>
<feature type="transmembrane region" description="Helical" evidence="2">
    <location>
        <begin position="105"/>
        <end position="126"/>
    </location>
</feature>
<evidence type="ECO:0000313" key="4">
    <source>
        <dbReference type="Proteomes" id="UP001320420"/>
    </source>
</evidence>
<evidence type="ECO:0000256" key="2">
    <source>
        <dbReference type="SAM" id="Phobius"/>
    </source>
</evidence>
<organism evidence="3 4">
    <name type="scientific">Diatrype stigma</name>
    <dbReference type="NCBI Taxonomy" id="117547"/>
    <lineage>
        <taxon>Eukaryota</taxon>
        <taxon>Fungi</taxon>
        <taxon>Dikarya</taxon>
        <taxon>Ascomycota</taxon>
        <taxon>Pezizomycotina</taxon>
        <taxon>Sordariomycetes</taxon>
        <taxon>Xylariomycetidae</taxon>
        <taxon>Xylariales</taxon>
        <taxon>Diatrypaceae</taxon>
        <taxon>Diatrype</taxon>
    </lineage>
</organism>
<accession>A0AAN9UQA9</accession>
<feature type="compositionally biased region" description="Basic and acidic residues" evidence="1">
    <location>
        <begin position="226"/>
        <end position="238"/>
    </location>
</feature>
<dbReference type="Proteomes" id="UP001320420">
    <property type="component" value="Unassembled WGS sequence"/>
</dbReference>
<gene>
    <name evidence="3" type="ORF">SLS62_004964</name>
</gene>
<name>A0AAN9UQA9_9PEZI</name>
<keyword evidence="2" id="KW-0812">Transmembrane</keyword>
<keyword evidence="2" id="KW-0472">Membrane</keyword>
<dbReference type="EMBL" id="JAKJXP020000032">
    <property type="protein sequence ID" value="KAK7753015.1"/>
    <property type="molecule type" value="Genomic_DNA"/>
</dbReference>